<dbReference type="GO" id="GO:0005643">
    <property type="term" value="C:nuclear pore"/>
    <property type="evidence" value="ECO:0007669"/>
    <property type="project" value="TreeGrafter"/>
</dbReference>
<dbReference type="ExpressionAtlas" id="A0A2K3NNJ4">
    <property type="expression patterns" value="baseline"/>
</dbReference>
<dbReference type="PANTHER" id="PTHR18898">
    <property type="entry name" value="NUCLEOPROTEIN TPR-RELATED"/>
    <property type="match status" value="1"/>
</dbReference>
<dbReference type="STRING" id="57577.A0A2K3NNJ4"/>
<evidence type="ECO:0000259" key="6">
    <source>
        <dbReference type="Pfam" id="PF25481"/>
    </source>
</evidence>
<evidence type="ECO:0000256" key="3">
    <source>
        <dbReference type="ARBA" id="ARBA00023242"/>
    </source>
</evidence>
<dbReference type="InterPro" id="IPR057974">
    <property type="entry name" value="NUA/TPR/MLP1-2-like_dom"/>
</dbReference>
<dbReference type="GO" id="GO:0017056">
    <property type="term" value="F:structural constituent of nuclear pore"/>
    <property type="evidence" value="ECO:0007669"/>
    <property type="project" value="TreeGrafter"/>
</dbReference>
<dbReference type="Proteomes" id="UP000236291">
    <property type="component" value="Unassembled WGS sequence"/>
</dbReference>
<dbReference type="EMBL" id="ASHM01000392">
    <property type="protein sequence ID" value="PNY04606.1"/>
    <property type="molecule type" value="Genomic_DNA"/>
</dbReference>
<feature type="coiled-coil region" evidence="4">
    <location>
        <begin position="299"/>
        <end position="358"/>
    </location>
</feature>
<dbReference type="PANTHER" id="PTHR18898:SF2">
    <property type="entry name" value="NUCLEOPROTEIN TPR"/>
    <property type="match status" value="1"/>
</dbReference>
<evidence type="ECO:0000256" key="1">
    <source>
        <dbReference type="ARBA" id="ARBA00004123"/>
    </source>
</evidence>
<dbReference type="Pfam" id="PF25785">
    <property type="entry name" value="TPR"/>
    <property type="match status" value="1"/>
</dbReference>
<sequence>MPLFISDEELSRLSGDTTAVAAKADAYIRGLLNELDTVRAKADASDINAEQNCSLVEQKYLSLSSEFSKLESHAASLQSSLDQHLRDLSDSQAKNHQFHLQLVEKDREIERLKTELSELHKSKRQLIEVNEQKDLEISEKNTTIRSYLDKIVHLTENAAQKEARFSEVEAELGRCRAACTRLQQEKEIVERQNAWLNEELTAKINSFLELRRKHTESETDISSKLADVERQFSECSKSLQWNKDRVRELEMKLKSMQEELISAKDSAAANEEQLSAELSTVNKLNELYKESSEEWSRKAADLEGVIKAMESHLKQVEDDYKDRLEKEFSARKLFEKEAADLKEKLQKCEADIERTKKMNELSNLQLTSFSTEPLVHHFSPLALWLPRVWRLPYRSSMSPPFFGMYWKSVTAISHGVTMVTPFDNSNPNSQGLLVLAWGTWHVLLSRSQVRFPWCQFQWLTPIVADNMDVENNALISKIPVGVSGTALAATLLRDGWSLAKMYAKYQEAVDALRHEQLGRKESEGILQRVLYELEEKAEAIEDERVEHEKMADAYSLMNQKLQNSLNENSNLEKTILELKADLKRHEREYNLAHKEVDDLRKQVTILLKECQDIQVRCGSFGNNINVNVTNTSLRTSTNSEADGVISEHLLTFKDINGLVEQNVQLRSLVRSLSGQLENQEVEFKEKLEMELKKHTEEAASKVAVVLQRAEEQGQMIESLHTSDPAGSGAIKTQD</sequence>
<comment type="caution">
    <text evidence="8">The sequence shown here is derived from an EMBL/GenBank/DDBJ whole genome shotgun (WGS) entry which is preliminary data.</text>
</comment>
<evidence type="ECO:0000256" key="5">
    <source>
        <dbReference type="SAM" id="MobiDB-lite"/>
    </source>
</evidence>
<feature type="region of interest" description="Disordered" evidence="5">
    <location>
        <begin position="714"/>
        <end position="734"/>
    </location>
</feature>
<reference evidence="8 9" key="2">
    <citation type="journal article" date="2017" name="Front. Plant Sci.">
        <title>Gene Classification and Mining of Molecular Markers Useful in Red Clover (Trifolium pratense) Breeding.</title>
        <authorList>
            <person name="Istvanek J."/>
            <person name="Dluhosova J."/>
            <person name="Dluhos P."/>
            <person name="Patkova L."/>
            <person name="Nedelnik J."/>
            <person name="Repkova J."/>
        </authorList>
    </citation>
    <scope>NUCLEOTIDE SEQUENCE [LARGE SCALE GENOMIC DNA]</scope>
    <source>
        <strain evidence="9">cv. Tatra</strain>
        <tissue evidence="8">Young leaves</tissue>
    </source>
</reference>
<reference evidence="8 9" key="1">
    <citation type="journal article" date="2014" name="Am. J. Bot.">
        <title>Genome assembly and annotation for red clover (Trifolium pratense; Fabaceae).</title>
        <authorList>
            <person name="Istvanek J."/>
            <person name="Jaros M."/>
            <person name="Krenek A."/>
            <person name="Repkova J."/>
        </authorList>
    </citation>
    <scope>NUCLEOTIDE SEQUENCE [LARGE SCALE GENOMIC DNA]</scope>
    <source>
        <strain evidence="9">cv. Tatra</strain>
        <tissue evidence="8">Young leaves</tissue>
    </source>
</reference>
<feature type="domain" description="NUA/TPR/MLP1-2-like" evidence="7">
    <location>
        <begin position="576"/>
        <end position="680"/>
    </location>
</feature>
<name>A0A2K3NNJ4_TRIPR</name>
<dbReference type="GO" id="GO:0006406">
    <property type="term" value="P:mRNA export from nucleus"/>
    <property type="evidence" value="ECO:0007669"/>
    <property type="project" value="TreeGrafter"/>
</dbReference>
<feature type="coiled-coil region" evidence="4">
    <location>
        <begin position="102"/>
        <end position="199"/>
    </location>
</feature>
<feature type="domain" description="Nucleoprotein TPR/MPL1" evidence="6">
    <location>
        <begin position="171"/>
        <end position="249"/>
    </location>
</feature>
<keyword evidence="3" id="KW-0539">Nucleus</keyword>
<feature type="coiled-coil region" evidence="4">
    <location>
        <begin position="530"/>
        <end position="616"/>
    </location>
</feature>
<dbReference type="Pfam" id="PF25481">
    <property type="entry name" value="Nucleoprot-TPR"/>
    <property type="match status" value="1"/>
</dbReference>
<dbReference type="AlphaFoldDB" id="A0A2K3NNJ4"/>
<evidence type="ECO:0000256" key="4">
    <source>
        <dbReference type="SAM" id="Coils"/>
    </source>
</evidence>
<dbReference type="InterPro" id="IPR057577">
    <property type="entry name" value="Nucleoprot-TPR/MLP1_dom"/>
</dbReference>
<organism evidence="8 9">
    <name type="scientific">Trifolium pratense</name>
    <name type="common">Red clover</name>
    <dbReference type="NCBI Taxonomy" id="57577"/>
    <lineage>
        <taxon>Eukaryota</taxon>
        <taxon>Viridiplantae</taxon>
        <taxon>Streptophyta</taxon>
        <taxon>Embryophyta</taxon>
        <taxon>Tracheophyta</taxon>
        <taxon>Spermatophyta</taxon>
        <taxon>Magnoliopsida</taxon>
        <taxon>eudicotyledons</taxon>
        <taxon>Gunneridae</taxon>
        <taxon>Pentapetalae</taxon>
        <taxon>rosids</taxon>
        <taxon>fabids</taxon>
        <taxon>Fabales</taxon>
        <taxon>Fabaceae</taxon>
        <taxon>Papilionoideae</taxon>
        <taxon>50 kb inversion clade</taxon>
        <taxon>NPAAA clade</taxon>
        <taxon>Hologalegina</taxon>
        <taxon>IRL clade</taxon>
        <taxon>Trifolieae</taxon>
        <taxon>Trifolium</taxon>
    </lineage>
</organism>
<feature type="coiled-coil region" evidence="4">
    <location>
        <begin position="239"/>
        <end position="273"/>
    </location>
</feature>
<proteinExistence type="predicted"/>
<evidence type="ECO:0000256" key="2">
    <source>
        <dbReference type="ARBA" id="ARBA00023054"/>
    </source>
</evidence>
<gene>
    <name evidence="8" type="ORF">L195_g001031</name>
</gene>
<evidence type="ECO:0000259" key="7">
    <source>
        <dbReference type="Pfam" id="PF25785"/>
    </source>
</evidence>
<comment type="subcellular location">
    <subcellularLocation>
        <location evidence="1">Nucleus</location>
    </subcellularLocation>
</comment>
<evidence type="ECO:0000313" key="9">
    <source>
        <dbReference type="Proteomes" id="UP000236291"/>
    </source>
</evidence>
<protein>
    <submittedName>
        <fullName evidence="8">Nuclear-pore anchor-like protein</fullName>
    </submittedName>
</protein>
<evidence type="ECO:0000313" key="8">
    <source>
        <dbReference type="EMBL" id="PNY04606.1"/>
    </source>
</evidence>
<accession>A0A2K3NNJ4</accession>
<keyword evidence="2 4" id="KW-0175">Coiled coil</keyword>